<comment type="caution">
    <text evidence="1">The sequence shown here is derived from an EMBL/GenBank/DDBJ whole genome shotgun (WGS) entry which is preliminary data.</text>
</comment>
<dbReference type="EMBL" id="AZEE01000027">
    <property type="protein sequence ID" value="KRK98694.1"/>
    <property type="molecule type" value="Genomic_DNA"/>
</dbReference>
<dbReference type="AlphaFoldDB" id="A0A0R1LSG7"/>
<dbReference type="PATRIC" id="fig|1423776.4.peg.435"/>
<name>A0A0R1LSG7_9LACO</name>
<accession>A0A0R1LSG7</accession>
<reference evidence="1 2" key="1">
    <citation type="journal article" date="2015" name="Genome Announc.">
        <title>Expanding the biotechnology potential of lactobacilli through comparative genomics of 213 strains and associated genera.</title>
        <authorList>
            <person name="Sun Z."/>
            <person name="Harris H.M."/>
            <person name="McCann A."/>
            <person name="Guo C."/>
            <person name="Argimon S."/>
            <person name="Zhang W."/>
            <person name="Yang X."/>
            <person name="Jeffery I.B."/>
            <person name="Cooney J.C."/>
            <person name="Kagawa T.F."/>
            <person name="Liu W."/>
            <person name="Song Y."/>
            <person name="Salvetti E."/>
            <person name="Wrobel A."/>
            <person name="Rasinkangas P."/>
            <person name="Parkhill J."/>
            <person name="Rea M.C."/>
            <person name="O'Sullivan O."/>
            <person name="Ritari J."/>
            <person name="Douillard F.P."/>
            <person name="Paul Ross R."/>
            <person name="Yang R."/>
            <person name="Briner A.E."/>
            <person name="Felis G.E."/>
            <person name="de Vos W.M."/>
            <person name="Barrangou R."/>
            <person name="Klaenhammer T.R."/>
            <person name="Caufield P.W."/>
            <person name="Cui Y."/>
            <person name="Zhang H."/>
            <person name="O'Toole P.W."/>
        </authorList>
    </citation>
    <scope>NUCLEOTIDE SEQUENCE [LARGE SCALE GENOMIC DNA]</scope>
    <source>
        <strain evidence="1 2">DSM 19909</strain>
    </source>
</reference>
<keyword evidence="2" id="KW-1185">Reference proteome</keyword>
<sequence>MVVAKRYVITKPEEHLVHRTDSLQMVTQITKRPKWVVEQYINSDKLLDGWKIVDQTEVAS</sequence>
<gene>
    <name evidence="1" type="ORF">FD04_GL000430</name>
</gene>
<proteinExistence type="predicted"/>
<protein>
    <submittedName>
        <fullName evidence="1">Uncharacterized protein</fullName>
    </submittedName>
</protein>
<organism evidence="1 2">
    <name type="scientific">Secundilactobacillus odoratitofui DSM 19909 = JCM 15043</name>
    <dbReference type="NCBI Taxonomy" id="1423776"/>
    <lineage>
        <taxon>Bacteria</taxon>
        <taxon>Bacillati</taxon>
        <taxon>Bacillota</taxon>
        <taxon>Bacilli</taxon>
        <taxon>Lactobacillales</taxon>
        <taxon>Lactobacillaceae</taxon>
        <taxon>Secundilactobacillus</taxon>
    </lineage>
</organism>
<dbReference type="Proteomes" id="UP000051160">
    <property type="component" value="Unassembled WGS sequence"/>
</dbReference>
<evidence type="ECO:0000313" key="2">
    <source>
        <dbReference type="Proteomes" id="UP000051160"/>
    </source>
</evidence>
<evidence type="ECO:0000313" key="1">
    <source>
        <dbReference type="EMBL" id="KRK98694.1"/>
    </source>
</evidence>